<organism evidence="6 7">
    <name type="scientific">Xylocopa violacea</name>
    <name type="common">Violet carpenter bee</name>
    <name type="synonym">Apis violacea</name>
    <dbReference type="NCBI Taxonomy" id="135666"/>
    <lineage>
        <taxon>Eukaryota</taxon>
        <taxon>Metazoa</taxon>
        <taxon>Ecdysozoa</taxon>
        <taxon>Arthropoda</taxon>
        <taxon>Hexapoda</taxon>
        <taxon>Insecta</taxon>
        <taxon>Pterygota</taxon>
        <taxon>Neoptera</taxon>
        <taxon>Endopterygota</taxon>
        <taxon>Hymenoptera</taxon>
        <taxon>Apocrita</taxon>
        <taxon>Aculeata</taxon>
        <taxon>Apoidea</taxon>
        <taxon>Anthophila</taxon>
        <taxon>Apidae</taxon>
        <taxon>Xylocopa</taxon>
        <taxon>Xylocopa</taxon>
    </lineage>
</organism>
<keyword evidence="7" id="KW-1185">Reference proteome</keyword>
<reference evidence="6 7" key="1">
    <citation type="submission" date="2024-08" db="EMBL/GenBank/DDBJ databases">
        <authorList>
            <person name="Will J Nash"/>
            <person name="Angela Man"/>
            <person name="Seanna McTaggart"/>
            <person name="Kendall Baker"/>
            <person name="Tom Barker"/>
            <person name="Leah Catchpole"/>
            <person name="Alex Durrant"/>
            <person name="Karim Gharbi"/>
            <person name="Naomi Irish"/>
            <person name="Gemy Kaithakottil"/>
            <person name="Debby Ku"/>
            <person name="Aaliyah Providence"/>
            <person name="Felix Shaw"/>
            <person name="David Swarbreck"/>
            <person name="Chris Watkins"/>
            <person name="Ann M. McCartney"/>
            <person name="Giulio Formenti"/>
            <person name="Alice Mouton"/>
            <person name="Noel Vella"/>
            <person name="Bjorn M von Reumont"/>
            <person name="Adriana Vella"/>
            <person name="Wilfried Haerty"/>
        </authorList>
    </citation>
    <scope>NUCLEOTIDE SEQUENCE [LARGE SCALE GENOMIC DNA]</scope>
</reference>
<evidence type="ECO:0000313" key="6">
    <source>
        <dbReference type="EMBL" id="CAL7941650.1"/>
    </source>
</evidence>
<evidence type="ECO:0000256" key="4">
    <source>
        <dbReference type="ARBA" id="ARBA00023128"/>
    </source>
</evidence>
<dbReference type="SUPFAM" id="SSF75620">
    <property type="entry name" value="Release factor"/>
    <property type="match status" value="1"/>
</dbReference>
<proteinExistence type="inferred from homology"/>
<dbReference type="InterPro" id="IPR000352">
    <property type="entry name" value="Pep_chain_release_fac_I"/>
</dbReference>
<sequence length="176" mass="20138">MWTVVLNSISRKCFDRMYSAGALPLIAKEIYGFLLCDTNSNWCNVLSSLKQIRFKSYKRFLDYSKVPSIEENDLTEQFIRGSGPGGQATNKTSNAVVLKHNPSGLVVKCHSTRSLSENRRIARELLVKKLDNLMNGEDSLEKQEERLSKRDLIKKKQKRKKLAVLKEAFKKGENLE</sequence>
<evidence type="ECO:0000259" key="5">
    <source>
        <dbReference type="Pfam" id="PF00472"/>
    </source>
</evidence>
<dbReference type="PANTHER" id="PTHR46203:SF1">
    <property type="entry name" value="MITOCHONDRIAL TRANSLATION RELEASE FACTOR IN RESCUE"/>
    <property type="match status" value="1"/>
</dbReference>
<evidence type="ECO:0000313" key="7">
    <source>
        <dbReference type="Proteomes" id="UP001642520"/>
    </source>
</evidence>
<dbReference type="InterPro" id="IPR045853">
    <property type="entry name" value="Pep_chain_release_fac_I_sf"/>
</dbReference>
<protein>
    <recommendedName>
        <fullName evidence="5">Prokaryotic-type class I peptide chain release factors domain-containing protein</fullName>
    </recommendedName>
</protein>
<dbReference type="Gene3D" id="3.30.160.20">
    <property type="match status" value="1"/>
</dbReference>
<keyword evidence="4" id="KW-0496">Mitochondrion</keyword>
<gene>
    <name evidence="6" type="ORF">XYLVIOL_LOCUS5107</name>
</gene>
<dbReference type="EMBL" id="CAXAJV020001292">
    <property type="protein sequence ID" value="CAL7941650.1"/>
    <property type="molecule type" value="Genomic_DNA"/>
</dbReference>
<dbReference type="PANTHER" id="PTHR46203">
    <property type="entry name" value="PROBABLE PEPTIDE CHAIN RELEASE FACTOR C12ORF65"/>
    <property type="match status" value="1"/>
</dbReference>
<evidence type="ECO:0000256" key="3">
    <source>
        <dbReference type="ARBA" id="ARBA00022946"/>
    </source>
</evidence>
<name>A0ABP1NKT5_XYLVO</name>
<evidence type="ECO:0000256" key="2">
    <source>
        <dbReference type="ARBA" id="ARBA00010835"/>
    </source>
</evidence>
<dbReference type="InterPro" id="IPR052405">
    <property type="entry name" value="Mito_Transl_Release_Factor"/>
</dbReference>
<dbReference type="Proteomes" id="UP001642520">
    <property type="component" value="Unassembled WGS sequence"/>
</dbReference>
<comment type="caution">
    <text evidence="6">The sequence shown here is derived from an EMBL/GenBank/DDBJ whole genome shotgun (WGS) entry which is preliminary data.</text>
</comment>
<comment type="subcellular location">
    <subcellularLocation>
        <location evidence="1">Mitochondrion</location>
    </subcellularLocation>
</comment>
<dbReference type="Pfam" id="PF00472">
    <property type="entry name" value="RF-1"/>
    <property type="match status" value="1"/>
</dbReference>
<feature type="domain" description="Prokaryotic-type class I peptide chain release factors" evidence="5">
    <location>
        <begin position="68"/>
        <end position="163"/>
    </location>
</feature>
<keyword evidence="3" id="KW-0809">Transit peptide</keyword>
<evidence type="ECO:0000256" key="1">
    <source>
        <dbReference type="ARBA" id="ARBA00004173"/>
    </source>
</evidence>
<accession>A0ABP1NKT5</accession>
<comment type="similarity">
    <text evidence="2">Belongs to the prokaryotic/mitochondrial release factor family.</text>
</comment>